<feature type="region of interest" description="Disordered" evidence="1">
    <location>
        <begin position="108"/>
        <end position="141"/>
    </location>
</feature>
<evidence type="ECO:0000256" key="1">
    <source>
        <dbReference type="SAM" id="MobiDB-lite"/>
    </source>
</evidence>
<dbReference type="PANTHER" id="PTHR37812">
    <property type="entry name" value="MU-LIKE PROPHAGE FLUMU PROTEIN C"/>
    <property type="match status" value="1"/>
</dbReference>
<evidence type="ECO:0000313" key="4">
    <source>
        <dbReference type="Proteomes" id="UP000283569"/>
    </source>
</evidence>
<dbReference type="SUPFAM" id="SSF46689">
    <property type="entry name" value="Homeodomain-like"/>
    <property type="match status" value="1"/>
</dbReference>
<dbReference type="InterPro" id="IPR014875">
    <property type="entry name" value="Mor_transcription_activator"/>
</dbReference>
<accession>A0A420RAU2</accession>
<protein>
    <recommendedName>
        <fullName evidence="2">Mor transcription activator domain-containing protein</fullName>
    </recommendedName>
</protein>
<sequence length="260" mass="28194">QGMTRIRKAGDGRNRVLAAIHAGAKKLGLSEDVYRDLVERVSKEHGASQRSAGKCDRRQLDAIANELRRLGGIPAKAAYAAKRWAGRPKGDLSPQLSKIEALLADSGRRTPGMVQPGSVVQSDCRSSDRCQSPRPAGGPFGMRSMEARRHELLSEIAEVVAGLLSREHALPAEVADLVGAAVADSLAEHWGGQTITYPKDAHFKATQREIEILRAYLAGASTAKLAHETGMHERSIRRLIRRAQDRAGGLDQLDLFRSSP</sequence>
<dbReference type="InterPro" id="IPR009057">
    <property type="entry name" value="Homeodomain-like_sf"/>
</dbReference>
<dbReference type="Pfam" id="PF08765">
    <property type="entry name" value="Mor"/>
    <property type="match status" value="1"/>
</dbReference>
<gene>
    <name evidence="3" type="ORF">BFJ72_g15385</name>
</gene>
<dbReference type="AlphaFoldDB" id="A0A420RAU2"/>
<reference evidence="3 4" key="1">
    <citation type="journal article" date="2018" name="Sci. Rep.">
        <title>Characterisation of pathogen-specific regions and novel effector candidates in Fusarium oxysporum f. sp. cepae.</title>
        <authorList>
            <person name="Armitage A.D."/>
            <person name="Taylor A."/>
            <person name="Sobczyk M.K."/>
            <person name="Baxter L."/>
            <person name="Greenfield B.P."/>
            <person name="Bates H.J."/>
            <person name="Wilson F."/>
            <person name="Jackson A.C."/>
            <person name="Ott S."/>
            <person name="Harrison R.J."/>
            <person name="Clarkson J.P."/>
        </authorList>
    </citation>
    <scope>NUCLEOTIDE SEQUENCE [LARGE SCALE GENOMIC DNA]</scope>
    <source>
        <strain evidence="3 4">Fp_A8</strain>
    </source>
</reference>
<dbReference type="EMBL" id="MRDB01000452">
    <property type="protein sequence ID" value="RKL14116.1"/>
    <property type="molecule type" value="Genomic_DNA"/>
</dbReference>
<dbReference type="InterPro" id="IPR052411">
    <property type="entry name" value="c-mor_Regulatory_Protein"/>
</dbReference>
<comment type="caution">
    <text evidence="3">The sequence shown here is derived from an EMBL/GenBank/DDBJ whole genome shotgun (WGS) entry which is preliminary data.</text>
</comment>
<feature type="non-terminal residue" evidence="3">
    <location>
        <position position="1"/>
    </location>
</feature>
<dbReference type="PANTHER" id="PTHR37812:SF1">
    <property type="entry name" value="MU-LIKE PROPHAGE FLUMU PROTEIN C"/>
    <property type="match status" value="1"/>
</dbReference>
<name>A0A420RAU2_GIBIN</name>
<organism evidence="3 4">
    <name type="scientific">Gibberella intermedia</name>
    <name type="common">Bulb rot disease fungus</name>
    <name type="synonym">Fusarium proliferatum</name>
    <dbReference type="NCBI Taxonomy" id="948311"/>
    <lineage>
        <taxon>Eukaryota</taxon>
        <taxon>Fungi</taxon>
        <taxon>Dikarya</taxon>
        <taxon>Ascomycota</taxon>
        <taxon>Pezizomycotina</taxon>
        <taxon>Sordariomycetes</taxon>
        <taxon>Hypocreomycetidae</taxon>
        <taxon>Hypocreales</taxon>
        <taxon>Nectriaceae</taxon>
        <taxon>Fusarium</taxon>
        <taxon>Fusarium fujikuroi species complex</taxon>
    </lineage>
</organism>
<evidence type="ECO:0000259" key="2">
    <source>
        <dbReference type="Pfam" id="PF08765"/>
    </source>
</evidence>
<feature type="domain" description="Mor transcription activator" evidence="2">
    <location>
        <begin position="148"/>
        <end position="248"/>
    </location>
</feature>
<dbReference type="Proteomes" id="UP000283569">
    <property type="component" value="Unassembled WGS sequence"/>
</dbReference>
<proteinExistence type="predicted"/>
<evidence type="ECO:0000313" key="3">
    <source>
        <dbReference type="EMBL" id="RKL14116.1"/>
    </source>
</evidence>